<organism evidence="2 3">
    <name type="scientific">Viridothelium virens</name>
    <name type="common">Speckled blister lichen</name>
    <name type="synonym">Trypethelium virens</name>
    <dbReference type="NCBI Taxonomy" id="1048519"/>
    <lineage>
        <taxon>Eukaryota</taxon>
        <taxon>Fungi</taxon>
        <taxon>Dikarya</taxon>
        <taxon>Ascomycota</taxon>
        <taxon>Pezizomycotina</taxon>
        <taxon>Dothideomycetes</taxon>
        <taxon>Dothideomycetes incertae sedis</taxon>
        <taxon>Trypetheliales</taxon>
        <taxon>Trypetheliaceae</taxon>
        <taxon>Viridothelium</taxon>
    </lineage>
</organism>
<dbReference type="PANTHER" id="PTHR46411">
    <property type="entry name" value="FAMILY ATPASE, PUTATIVE-RELATED"/>
    <property type="match status" value="1"/>
</dbReference>
<dbReference type="InterPro" id="IPR027417">
    <property type="entry name" value="P-loop_NTPase"/>
</dbReference>
<dbReference type="Pfam" id="PF00004">
    <property type="entry name" value="AAA"/>
    <property type="match status" value="1"/>
</dbReference>
<accession>A0A6A6HNY1</accession>
<dbReference type="AlphaFoldDB" id="A0A6A6HNY1"/>
<keyword evidence="3" id="KW-1185">Reference proteome</keyword>
<proteinExistence type="predicted"/>
<dbReference type="SUPFAM" id="SSF52540">
    <property type="entry name" value="P-loop containing nucleoside triphosphate hydrolases"/>
    <property type="match status" value="1"/>
</dbReference>
<evidence type="ECO:0000313" key="2">
    <source>
        <dbReference type="EMBL" id="KAF2239552.1"/>
    </source>
</evidence>
<evidence type="ECO:0000259" key="1">
    <source>
        <dbReference type="Pfam" id="PF00004"/>
    </source>
</evidence>
<dbReference type="Proteomes" id="UP000800092">
    <property type="component" value="Unassembled WGS sequence"/>
</dbReference>
<evidence type="ECO:0000313" key="3">
    <source>
        <dbReference type="Proteomes" id="UP000800092"/>
    </source>
</evidence>
<gene>
    <name evidence="2" type="ORF">EV356DRAFT_499725</name>
</gene>
<reference evidence="2" key="1">
    <citation type="journal article" date="2020" name="Stud. Mycol.">
        <title>101 Dothideomycetes genomes: a test case for predicting lifestyles and emergence of pathogens.</title>
        <authorList>
            <person name="Haridas S."/>
            <person name="Albert R."/>
            <person name="Binder M."/>
            <person name="Bloem J."/>
            <person name="Labutti K."/>
            <person name="Salamov A."/>
            <person name="Andreopoulos B."/>
            <person name="Baker S."/>
            <person name="Barry K."/>
            <person name="Bills G."/>
            <person name="Bluhm B."/>
            <person name="Cannon C."/>
            <person name="Castanera R."/>
            <person name="Culley D."/>
            <person name="Daum C."/>
            <person name="Ezra D."/>
            <person name="Gonzalez J."/>
            <person name="Henrissat B."/>
            <person name="Kuo A."/>
            <person name="Liang C."/>
            <person name="Lipzen A."/>
            <person name="Lutzoni F."/>
            <person name="Magnuson J."/>
            <person name="Mondo S."/>
            <person name="Nolan M."/>
            <person name="Ohm R."/>
            <person name="Pangilinan J."/>
            <person name="Park H.-J."/>
            <person name="Ramirez L."/>
            <person name="Alfaro M."/>
            <person name="Sun H."/>
            <person name="Tritt A."/>
            <person name="Yoshinaga Y."/>
            <person name="Zwiers L.-H."/>
            <person name="Turgeon B."/>
            <person name="Goodwin S."/>
            <person name="Spatafora J."/>
            <person name="Crous P."/>
            <person name="Grigoriev I."/>
        </authorList>
    </citation>
    <scope>NUCLEOTIDE SEQUENCE</scope>
    <source>
        <strain evidence="2">Tuck. ex Michener</strain>
    </source>
</reference>
<dbReference type="GO" id="GO:0005524">
    <property type="term" value="F:ATP binding"/>
    <property type="evidence" value="ECO:0007669"/>
    <property type="project" value="InterPro"/>
</dbReference>
<dbReference type="PANTHER" id="PTHR46411:SF3">
    <property type="entry name" value="AAA+ ATPASE DOMAIN-CONTAINING PROTEIN"/>
    <property type="match status" value="1"/>
</dbReference>
<sequence length="89" mass="9738">MKLKNPEWKEDAMDRLVTDEGKKERLKSLIRSYTDGRIKGGDIIRNKGRGLTIVLYGPSGLGKTLTAECLAEHAKTPLIPLSVGQFGVG</sequence>
<protein>
    <recommendedName>
        <fullName evidence="1">ATPase AAA-type core domain-containing protein</fullName>
    </recommendedName>
</protein>
<dbReference type="InterPro" id="IPR003959">
    <property type="entry name" value="ATPase_AAA_core"/>
</dbReference>
<name>A0A6A6HNY1_VIRVR</name>
<dbReference type="GO" id="GO:0016887">
    <property type="term" value="F:ATP hydrolysis activity"/>
    <property type="evidence" value="ECO:0007669"/>
    <property type="project" value="InterPro"/>
</dbReference>
<dbReference type="Gene3D" id="3.40.50.300">
    <property type="entry name" value="P-loop containing nucleotide triphosphate hydrolases"/>
    <property type="match status" value="1"/>
</dbReference>
<dbReference type="OrthoDB" id="3823685at2759"/>
<feature type="domain" description="ATPase AAA-type core" evidence="1">
    <location>
        <begin position="53"/>
        <end position="86"/>
    </location>
</feature>
<dbReference type="EMBL" id="ML991772">
    <property type="protein sequence ID" value="KAF2239552.1"/>
    <property type="molecule type" value="Genomic_DNA"/>
</dbReference>